<feature type="domain" description="AB hydrolase-1" evidence="2">
    <location>
        <begin position="39"/>
        <end position="298"/>
    </location>
</feature>
<keyword evidence="1 3" id="KW-0378">Hydrolase</keyword>
<accession>A0A941BJK3</accession>
<comment type="caution">
    <text evidence="3">The sequence shown here is derived from an EMBL/GenBank/DDBJ whole genome shotgun (WGS) entry which is preliminary data.</text>
</comment>
<dbReference type="InterPro" id="IPR029058">
    <property type="entry name" value="AB_hydrolase_fold"/>
</dbReference>
<keyword evidence="4" id="KW-1185">Reference proteome</keyword>
<dbReference type="Pfam" id="PF00561">
    <property type="entry name" value="Abhydrolase_1"/>
    <property type="match status" value="1"/>
</dbReference>
<proteinExistence type="predicted"/>
<evidence type="ECO:0000259" key="2">
    <source>
        <dbReference type="Pfam" id="PF00561"/>
    </source>
</evidence>
<sequence>MTDAYLPRRAGRSLFVPLRGLDYHLTVWGDASMATPDRPPLLLCHGYMDVGASFQFMVDALAALEGDTRWVMALDWRGYGHTRVPPTDHYWFPDYLADLDALLDGRVAGLDARQRPIDLLGHSMGGNVVMHYAGVRPTRVRRLVNLEGFGMPRTEPDEAPRRLAKWLDELAEAAPLRSYDSAEAVAARLRQTNPRLLEDKAAWLARRWAQPDATGRWHILGDPAHKRINPLLYRVEEVLAAWRRISAPVLWVDGDLTDLSLWWGQRYSLAEFDQRIAVVPQLRRERLSPCGHMLHHEQPEALAARLLDFLGR</sequence>
<reference evidence="3" key="1">
    <citation type="submission" date="2021-04" db="EMBL/GenBank/DDBJ databases">
        <title>The genome sequence of Ideonella sp. 4Y11.</title>
        <authorList>
            <person name="Liu Y."/>
        </authorList>
    </citation>
    <scope>NUCLEOTIDE SEQUENCE</scope>
    <source>
        <strain evidence="3">4Y11</strain>
    </source>
</reference>
<dbReference type="AlphaFoldDB" id="A0A941BJK3"/>
<dbReference type="Proteomes" id="UP000678374">
    <property type="component" value="Unassembled WGS sequence"/>
</dbReference>
<protein>
    <submittedName>
        <fullName evidence="3">Alpha/beta hydrolase</fullName>
    </submittedName>
</protein>
<dbReference type="PANTHER" id="PTHR43329">
    <property type="entry name" value="EPOXIDE HYDROLASE"/>
    <property type="match status" value="1"/>
</dbReference>
<dbReference type="EMBL" id="JAGQDE010000005">
    <property type="protein sequence ID" value="MBQ0958963.1"/>
    <property type="molecule type" value="Genomic_DNA"/>
</dbReference>
<gene>
    <name evidence="3" type="ORF">KAK06_08320</name>
</gene>
<dbReference type="PRINTS" id="PR00412">
    <property type="entry name" value="EPOXHYDRLASE"/>
</dbReference>
<name>A0A941BJK3_9BURK</name>
<evidence type="ECO:0000313" key="3">
    <source>
        <dbReference type="EMBL" id="MBQ0958963.1"/>
    </source>
</evidence>
<evidence type="ECO:0000313" key="4">
    <source>
        <dbReference type="Proteomes" id="UP000678374"/>
    </source>
</evidence>
<dbReference type="RefSeq" id="WP_210801474.1">
    <property type="nucleotide sequence ID" value="NZ_JAGQDE010000005.1"/>
</dbReference>
<dbReference type="SUPFAM" id="SSF53474">
    <property type="entry name" value="alpha/beta-Hydrolases"/>
    <property type="match status" value="1"/>
</dbReference>
<organism evidence="3 4">
    <name type="scientific">Ideonella aquatica</name>
    <dbReference type="NCBI Taxonomy" id="2824119"/>
    <lineage>
        <taxon>Bacteria</taxon>
        <taxon>Pseudomonadati</taxon>
        <taxon>Pseudomonadota</taxon>
        <taxon>Betaproteobacteria</taxon>
        <taxon>Burkholderiales</taxon>
        <taxon>Sphaerotilaceae</taxon>
        <taxon>Ideonella</taxon>
    </lineage>
</organism>
<dbReference type="InterPro" id="IPR000073">
    <property type="entry name" value="AB_hydrolase_1"/>
</dbReference>
<dbReference type="InterPro" id="IPR000639">
    <property type="entry name" value="Epox_hydrolase-like"/>
</dbReference>
<evidence type="ECO:0000256" key="1">
    <source>
        <dbReference type="ARBA" id="ARBA00022801"/>
    </source>
</evidence>
<dbReference type="Gene3D" id="3.40.50.1820">
    <property type="entry name" value="alpha/beta hydrolase"/>
    <property type="match status" value="1"/>
</dbReference>
<dbReference type="GO" id="GO:0016787">
    <property type="term" value="F:hydrolase activity"/>
    <property type="evidence" value="ECO:0007669"/>
    <property type="project" value="UniProtKB-KW"/>
</dbReference>